<evidence type="ECO:0000259" key="2">
    <source>
        <dbReference type="Pfam" id="PF13239"/>
    </source>
</evidence>
<feature type="domain" description="2TM" evidence="2">
    <location>
        <begin position="13"/>
        <end position="96"/>
    </location>
</feature>
<evidence type="ECO:0000313" key="3">
    <source>
        <dbReference type="EMBL" id="TRW23056.1"/>
    </source>
</evidence>
<keyword evidence="1" id="KW-0812">Transmembrane</keyword>
<keyword evidence="1" id="KW-0472">Membrane</keyword>
<feature type="transmembrane region" description="Helical" evidence="1">
    <location>
        <begin position="56"/>
        <end position="83"/>
    </location>
</feature>
<keyword evidence="4" id="KW-1185">Reference proteome</keyword>
<dbReference type="OrthoDB" id="1495672at2"/>
<dbReference type="InterPro" id="IPR025698">
    <property type="entry name" value="2TM_dom"/>
</dbReference>
<dbReference type="Proteomes" id="UP000320643">
    <property type="component" value="Unassembled WGS sequence"/>
</dbReference>
<dbReference type="RefSeq" id="WP_143374270.1">
    <property type="nucleotide sequence ID" value="NZ_VJVZ01000010.1"/>
</dbReference>
<accession>A0A552UXW3</accession>
<name>A0A552UXW3_9FLAO</name>
<protein>
    <submittedName>
        <fullName evidence="3">2TM domain-containing protein</fullName>
    </submittedName>
</protein>
<feature type="transmembrane region" description="Helical" evidence="1">
    <location>
        <begin position="24"/>
        <end position="44"/>
    </location>
</feature>
<proteinExistence type="predicted"/>
<dbReference type="AlphaFoldDB" id="A0A552UXW3"/>
<dbReference type="Pfam" id="PF13239">
    <property type="entry name" value="2TM"/>
    <property type="match status" value="1"/>
</dbReference>
<gene>
    <name evidence="3" type="ORF">FMM05_15290</name>
</gene>
<comment type="caution">
    <text evidence="3">The sequence shown here is derived from an EMBL/GenBank/DDBJ whole genome shotgun (WGS) entry which is preliminary data.</text>
</comment>
<organism evidence="3 4">
    <name type="scientific">Flavobacterium zepuense</name>
    <dbReference type="NCBI Taxonomy" id="2593302"/>
    <lineage>
        <taxon>Bacteria</taxon>
        <taxon>Pseudomonadati</taxon>
        <taxon>Bacteroidota</taxon>
        <taxon>Flavobacteriia</taxon>
        <taxon>Flavobacteriales</taxon>
        <taxon>Flavobacteriaceae</taxon>
        <taxon>Flavobacterium</taxon>
    </lineage>
</organism>
<evidence type="ECO:0000313" key="4">
    <source>
        <dbReference type="Proteomes" id="UP000320643"/>
    </source>
</evidence>
<keyword evidence="1" id="KW-1133">Transmembrane helix</keyword>
<dbReference type="EMBL" id="VJVZ01000010">
    <property type="protein sequence ID" value="TRW23056.1"/>
    <property type="molecule type" value="Genomic_DNA"/>
</dbReference>
<reference evidence="3 4" key="1">
    <citation type="submission" date="2019-07" db="EMBL/GenBank/DDBJ databases">
        <title>Flavobacterium sp. nov., isolated from glacier ice.</title>
        <authorList>
            <person name="Liu Q."/>
            <person name="Xin Y.-H."/>
        </authorList>
    </citation>
    <scope>NUCLEOTIDE SEQUENCE [LARGE SCALE GENOMIC DNA]</scope>
    <source>
        <strain evidence="3 4">ZT4R6</strain>
    </source>
</reference>
<evidence type="ECO:0000256" key="1">
    <source>
        <dbReference type="SAM" id="Phobius"/>
    </source>
</evidence>
<sequence>MKDFFNYKEQDFEALNRLKDIKSFYTHLGSYTTLNIGLLIFKLAEVVKLPETFWHTTFVITAGLGALGLLAHWATVWGYKLLLPKHWEERKLKQLIDKENNKQY</sequence>